<dbReference type="GO" id="GO:0046872">
    <property type="term" value="F:metal ion binding"/>
    <property type="evidence" value="ECO:0007669"/>
    <property type="project" value="InterPro"/>
</dbReference>
<dbReference type="InterPro" id="IPR050361">
    <property type="entry name" value="MPP/UQCRC_Complex"/>
</dbReference>
<feature type="domain" description="Peptidase M16 C-terminal" evidence="1">
    <location>
        <begin position="177"/>
        <end position="350"/>
    </location>
</feature>
<dbReference type="Pfam" id="PF05193">
    <property type="entry name" value="Peptidase_M16_C"/>
    <property type="match status" value="1"/>
</dbReference>
<reference evidence="2" key="2">
    <citation type="journal article" date="2021" name="PeerJ">
        <title>Extensive microbial diversity within the chicken gut microbiome revealed by metagenomics and culture.</title>
        <authorList>
            <person name="Gilroy R."/>
            <person name="Ravi A."/>
            <person name="Getino M."/>
            <person name="Pursley I."/>
            <person name="Horton D.L."/>
            <person name="Alikhan N.F."/>
            <person name="Baker D."/>
            <person name="Gharbi K."/>
            <person name="Hall N."/>
            <person name="Watson M."/>
            <person name="Adriaenssens E.M."/>
            <person name="Foster-Nyarko E."/>
            <person name="Jarju S."/>
            <person name="Secka A."/>
            <person name="Antonio M."/>
            <person name="Oren A."/>
            <person name="Chaudhuri R.R."/>
            <person name="La Ragione R."/>
            <person name="Hildebrand F."/>
            <person name="Pallen M.J."/>
        </authorList>
    </citation>
    <scope>NUCLEOTIDE SEQUENCE</scope>
    <source>
        <strain evidence="2">CHK193-30670</strain>
    </source>
</reference>
<dbReference type="PANTHER" id="PTHR11851">
    <property type="entry name" value="METALLOPROTEASE"/>
    <property type="match status" value="1"/>
</dbReference>
<comment type="caution">
    <text evidence="2">The sequence shown here is derived from an EMBL/GenBank/DDBJ whole genome shotgun (WGS) entry which is preliminary data.</text>
</comment>
<dbReference type="InterPro" id="IPR011249">
    <property type="entry name" value="Metalloenz_LuxS/M16"/>
</dbReference>
<evidence type="ECO:0000313" key="2">
    <source>
        <dbReference type="EMBL" id="HIU40731.1"/>
    </source>
</evidence>
<evidence type="ECO:0000313" key="3">
    <source>
        <dbReference type="Proteomes" id="UP000824074"/>
    </source>
</evidence>
<dbReference type="AlphaFoldDB" id="A0A9D1IQ84"/>
<protein>
    <submittedName>
        <fullName evidence="2">Insulinase family protein</fullName>
    </submittedName>
</protein>
<dbReference type="InterPro" id="IPR007863">
    <property type="entry name" value="Peptidase_M16_C"/>
</dbReference>
<dbReference type="EMBL" id="DVMT01000054">
    <property type="protein sequence ID" value="HIU40731.1"/>
    <property type="molecule type" value="Genomic_DNA"/>
</dbReference>
<name>A0A9D1IQ84_9FIRM</name>
<sequence length="418" mass="48881">MKIVNKNINGINVTFIKTNKFKSIYGSLIFKSLVTKEKMTYGALLRNVLMESTKKYDTNQKLNINTLENYDAYYSAANSRIGNYYFNKFNFSALEDKYTKEGNLKNVLDTFCEIVFNPNVNADGFDDESFKINHERLKLSLEKRKENQRSYAEERVLKYLDQNMPYTFDRDVDVLNSITKESLYDYYKDMINNSNVSLIIVGNIEDENSFNDIIYKIKNNKEFDKELYISNDDLNASYKDIKETGYGTQNVLYLVCYLKNMNSYELNYVMPIFCTILGGSGNSRLFDNVREKNSLAYYCFARLEKDDNLLEIITGIEKENYEKSLKIIKEELKKMDKITDEEIDIAKKELISSLLESQDYIENLASRYHSEVIYDLPNIDEFVKKLNGVTKEEVENINKKVVLKLSYFLKEGEKDGKD</sequence>
<dbReference type="Gene3D" id="3.30.830.10">
    <property type="entry name" value="Metalloenzyme, LuxS/M16 peptidase-like"/>
    <property type="match status" value="2"/>
</dbReference>
<dbReference type="SUPFAM" id="SSF63411">
    <property type="entry name" value="LuxS/MPP-like metallohydrolase"/>
    <property type="match status" value="2"/>
</dbReference>
<reference evidence="2" key="1">
    <citation type="submission" date="2020-10" db="EMBL/GenBank/DDBJ databases">
        <authorList>
            <person name="Gilroy R."/>
        </authorList>
    </citation>
    <scope>NUCLEOTIDE SEQUENCE</scope>
    <source>
        <strain evidence="2">CHK193-30670</strain>
    </source>
</reference>
<evidence type="ECO:0000259" key="1">
    <source>
        <dbReference type="Pfam" id="PF05193"/>
    </source>
</evidence>
<accession>A0A9D1IQ84</accession>
<dbReference type="PANTHER" id="PTHR11851:SF186">
    <property type="entry name" value="INACTIVE METALLOPROTEASE YMFF-RELATED"/>
    <property type="match status" value="1"/>
</dbReference>
<organism evidence="2 3">
    <name type="scientific">Candidatus Aphodocola excrementigallinarum</name>
    <dbReference type="NCBI Taxonomy" id="2840670"/>
    <lineage>
        <taxon>Bacteria</taxon>
        <taxon>Bacillati</taxon>
        <taxon>Bacillota</taxon>
        <taxon>Bacilli</taxon>
        <taxon>Candidatus Aphodocola</taxon>
    </lineage>
</organism>
<dbReference type="Proteomes" id="UP000824074">
    <property type="component" value="Unassembled WGS sequence"/>
</dbReference>
<gene>
    <name evidence="2" type="ORF">IAB68_05475</name>
</gene>
<proteinExistence type="predicted"/>